<protein>
    <submittedName>
        <fullName evidence="2">Alpha beta-propellor repeat-containing integrin</fullName>
    </submittedName>
</protein>
<dbReference type="PANTHER" id="PTHR36220:SF1">
    <property type="entry name" value="GAMMA TUBULIN COMPLEX COMPONENT C-TERMINAL DOMAIN-CONTAINING PROTEIN"/>
    <property type="match status" value="1"/>
</dbReference>
<dbReference type="GO" id="GO:0007229">
    <property type="term" value="P:integrin-mediated signaling pathway"/>
    <property type="evidence" value="ECO:0007669"/>
    <property type="project" value="UniProtKB-KW"/>
</dbReference>
<comment type="caution">
    <text evidence="2">The sequence shown here is derived from an EMBL/GenBank/DDBJ whole genome shotgun (WGS) entry which is preliminary data.</text>
</comment>
<dbReference type="Gene3D" id="2.130.10.130">
    <property type="entry name" value="Integrin alpha, N-terminal"/>
    <property type="match status" value="1"/>
</dbReference>
<reference evidence="2" key="1">
    <citation type="submission" date="2021-05" db="EMBL/GenBank/DDBJ databases">
        <title>A free-living protist that lacks canonical eukaryotic 1 DNA replication and segregation systems.</title>
        <authorList>
            <person name="Salas-Leiva D.E."/>
            <person name="Tromer E.C."/>
            <person name="Curtis B.A."/>
            <person name="Jerlstrom-Hultqvist J."/>
            <person name="Kolisko M."/>
            <person name="Yi Z."/>
            <person name="Salas-Leiva J.S."/>
            <person name="Gallot-Lavallee L."/>
            <person name="Kops G.J.P.L."/>
            <person name="Archibald J.M."/>
            <person name="Simpson A.G.B."/>
            <person name="Roger A.J."/>
        </authorList>
    </citation>
    <scope>NUCLEOTIDE SEQUENCE</scope>
    <source>
        <strain evidence="2">BICM</strain>
    </source>
</reference>
<gene>
    <name evidence="2" type="ORF">J8273_7231</name>
</gene>
<dbReference type="AlphaFoldDB" id="A0A8J6AQF2"/>
<dbReference type="PANTHER" id="PTHR36220">
    <property type="entry name" value="UNNAMED PRODUCT"/>
    <property type="match status" value="1"/>
</dbReference>
<evidence type="ECO:0000313" key="2">
    <source>
        <dbReference type="EMBL" id="KAG9390958.1"/>
    </source>
</evidence>
<evidence type="ECO:0000256" key="1">
    <source>
        <dbReference type="SAM" id="SignalP"/>
    </source>
</evidence>
<name>A0A8J6AQF2_9EUKA</name>
<sequence length="756" mass="77842">MLGPLLAVIGVVLASLSLTNITDIEQVASDGQFGFSMAISEPNKQYVFISAPYSAVDTKLNAGLVFVLSTSFEPLLKISAATPMASTLFGAALAATDKYLLVGAPGANAGSGVVYAFTLSADITPVRTLQPPTAQVGRFGSHVALSNGLVAVSEPEAGYGLVHVFSITSKGAFKYLATLQPPVTVGKFGSAVGVCGGKVVVGAPGSQTKPGAVLSFGMDESNAWHIEQTLAGSVGDGLGLAMSCDFVSTVPTLAVASNSATAVYSLAGSTWGVQASVAKAATAIDIRDAKLIAGHEGSGSVGLYAVGPTALTPVASLSQDGAGHAVAVGTSFVSVTSAVSADKSSVFKATSTCPTGTQWTTTGCTPCPPGKFSGAGAVGCSYASPGYVADPDKTRQDPCDGGTYYDSFGGYETCTTCPGLYSTPTDGKPHAKCLAWMPTVPVIDNKTLLVVDEGVMAKPITHALFVGNKASSEALFPCHLVRFGGQYTGRTAIVPVVDGGPTAVFAGQHQIKVYVEGSSKTVAVNVGHNDWDTRPVTINGTTAILIAEDTVCATKAAVLHATVPLTAVVVTTPDDVAQCQYAREIGVAEIKAIGPHIQTTLTSILLPQTCLGVVGAEFGDTEKVNITVDGAQYLPYMYRGMVCVLAHGDTVAYWDGTVVATFHPDDTTAKSISWSLVVGIVAGVVGCIACCCCVGCCVPNCVCWCLCLAGGIRVAVKVFFFKPHDIDRVPLCETEDYNWGKLQHMQTGRYHDSDSD</sequence>
<dbReference type="SUPFAM" id="SSF57184">
    <property type="entry name" value="Growth factor receptor domain"/>
    <property type="match status" value="1"/>
</dbReference>
<dbReference type="InterPro" id="IPR009030">
    <property type="entry name" value="Growth_fac_rcpt_cys_sf"/>
</dbReference>
<feature type="signal peptide" evidence="1">
    <location>
        <begin position="1"/>
        <end position="21"/>
    </location>
</feature>
<feature type="chain" id="PRO_5035162851" evidence="1">
    <location>
        <begin position="22"/>
        <end position="756"/>
    </location>
</feature>
<dbReference type="Proteomes" id="UP000717585">
    <property type="component" value="Unassembled WGS sequence"/>
</dbReference>
<dbReference type="InterPro" id="IPR013519">
    <property type="entry name" value="Int_alpha_beta-p"/>
</dbReference>
<keyword evidence="3" id="KW-1185">Reference proteome</keyword>
<keyword evidence="2" id="KW-0401">Integrin</keyword>
<dbReference type="SMART" id="SM00191">
    <property type="entry name" value="Int_alpha"/>
    <property type="match status" value="3"/>
</dbReference>
<keyword evidence="1" id="KW-0732">Signal</keyword>
<dbReference type="InterPro" id="IPR028994">
    <property type="entry name" value="Integrin_alpha_N"/>
</dbReference>
<organism evidence="2 3">
    <name type="scientific">Carpediemonas membranifera</name>
    <dbReference type="NCBI Taxonomy" id="201153"/>
    <lineage>
        <taxon>Eukaryota</taxon>
        <taxon>Metamonada</taxon>
        <taxon>Carpediemonas-like organisms</taxon>
        <taxon>Carpediemonas</taxon>
    </lineage>
</organism>
<accession>A0A8J6AQF2</accession>
<evidence type="ECO:0000313" key="3">
    <source>
        <dbReference type="Proteomes" id="UP000717585"/>
    </source>
</evidence>
<proteinExistence type="predicted"/>
<dbReference type="EMBL" id="JAHDYR010000062">
    <property type="protein sequence ID" value="KAG9390958.1"/>
    <property type="molecule type" value="Genomic_DNA"/>
</dbReference>